<dbReference type="OrthoDB" id="9780430at2"/>
<dbReference type="GO" id="GO:0016829">
    <property type="term" value="F:lyase activity"/>
    <property type="evidence" value="ECO:0007669"/>
    <property type="project" value="UniProtKB-KW"/>
</dbReference>
<dbReference type="Gene3D" id="3.20.20.60">
    <property type="entry name" value="Phosphoenolpyruvate-binding domains"/>
    <property type="match status" value="1"/>
</dbReference>
<dbReference type="InterPro" id="IPR039556">
    <property type="entry name" value="ICL/PEPM"/>
</dbReference>
<evidence type="ECO:0000313" key="2">
    <source>
        <dbReference type="EMBL" id="SMQ57958.1"/>
    </source>
</evidence>
<dbReference type="RefSeq" id="WP_086433247.1">
    <property type="nucleotide sequence ID" value="NZ_FXWH01000001.1"/>
</dbReference>
<dbReference type="AlphaFoldDB" id="A0A1Y6E5B8"/>
<dbReference type="CDD" id="cd00377">
    <property type="entry name" value="ICL_PEPM"/>
    <property type="match status" value="1"/>
</dbReference>
<dbReference type="PANTHER" id="PTHR42905">
    <property type="entry name" value="PHOSPHOENOLPYRUVATE CARBOXYLASE"/>
    <property type="match status" value="1"/>
</dbReference>
<dbReference type="PANTHER" id="PTHR42905:SF16">
    <property type="entry name" value="CARBOXYPHOSPHONOENOLPYRUVATE PHOSPHONOMUTASE-LIKE PROTEIN (AFU_ORTHOLOGUE AFUA_5G07230)"/>
    <property type="match status" value="1"/>
</dbReference>
<protein>
    <submittedName>
        <fullName evidence="2">2-Methylisocitrate lyase, PEP mutase family</fullName>
    </submittedName>
</protein>
<dbReference type="InterPro" id="IPR015813">
    <property type="entry name" value="Pyrv/PenolPyrv_kinase-like_dom"/>
</dbReference>
<keyword evidence="3" id="KW-1185">Reference proteome</keyword>
<evidence type="ECO:0000256" key="1">
    <source>
        <dbReference type="ARBA" id="ARBA00022723"/>
    </source>
</evidence>
<gene>
    <name evidence="2" type="ORF">SAMN06297229_0035</name>
</gene>
<name>A0A1Y6E5B8_9GAMM</name>
<accession>A0A1Y6E5B8</accession>
<keyword evidence="1" id="KW-0479">Metal-binding</keyword>
<dbReference type="Proteomes" id="UP000194450">
    <property type="component" value="Unassembled WGS sequence"/>
</dbReference>
<organism evidence="2 3">
    <name type="scientific">Pseudidiomarina planktonica</name>
    <dbReference type="NCBI Taxonomy" id="1323738"/>
    <lineage>
        <taxon>Bacteria</taxon>
        <taxon>Pseudomonadati</taxon>
        <taxon>Pseudomonadota</taxon>
        <taxon>Gammaproteobacteria</taxon>
        <taxon>Alteromonadales</taxon>
        <taxon>Idiomarinaceae</taxon>
        <taxon>Pseudidiomarina</taxon>
    </lineage>
</organism>
<dbReference type="GO" id="GO:0046872">
    <property type="term" value="F:metal ion binding"/>
    <property type="evidence" value="ECO:0007669"/>
    <property type="project" value="UniProtKB-KW"/>
</dbReference>
<sequence>MTFKSLHHQRQPLVLANVWDCQSAILAEQQGFKALGTSSAAISSSHGVPDGGNLHPAQVLSLAQAILKHVRVPLSVDIEDGYFSSPMEIAEFVVELAGAGVQGINIEDSTVRSGTRVLGSITEFSATLHCIKDQLKRRQLDIFLNVRTDTYIAGIANAEVETAKRVVAYENSGADGIFIPLLPLEQAKAVKALSSLPLNVLCTAANYADTAPYSRYINRISFGNFLYDHAMVAYQSSLQDIAVFFNNR</sequence>
<keyword evidence="2" id="KW-0456">Lyase</keyword>
<dbReference type="Pfam" id="PF13714">
    <property type="entry name" value="PEP_mutase"/>
    <property type="match status" value="1"/>
</dbReference>
<dbReference type="SUPFAM" id="SSF51621">
    <property type="entry name" value="Phosphoenolpyruvate/pyruvate domain"/>
    <property type="match status" value="1"/>
</dbReference>
<proteinExistence type="predicted"/>
<evidence type="ECO:0000313" key="3">
    <source>
        <dbReference type="Proteomes" id="UP000194450"/>
    </source>
</evidence>
<dbReference type="EMBL" id="FXWH01000001">
    <property type="protein sequence ID" value="SMQ57958.1"/>
    <property type="molecule type" value="Genomic_DNA"/>
</dbReference>
<dbReference type="InterPro" id="IPR040442">
    <property type="entry name" value="Pyrv_kinase-like_dom_sf"/>
</dbReference>
<reference evidence="3" key="1">
    <citation type="submission" date="2017-04" db="EMBL/GenBank/DDBJ databases">
        <authorList>
            <person name="Varghese N."/>
            <person name="Submissions S."/>
        </authorList>
    </citation>
    <scope>NUCLEOTIDE SEQUENCE [LARGE SCALE GENOMIC DNA]</scope>
</reference>